<name>A0A1L9S4W6_9EURO</name>
<dbReference type="EMBL" id="KV878365">
    <property type="protein sequence ID" value="OJJ42195.1"/>
    <property type="molecule type" value="Genomic_DNA"/>
</dbReference>
<dbReference type="Proteomes" id="UP000184188">
    <property type="component" value="Unassembled WGS sequence"/>
</dbReference>
<evidence type="ECO:0000313" key="2">
    <source>
        <dbReference type="Proteomes" id="UP000184188"/>
    </source>
</evidence>
<accession>A0A1L9S4W6</accession>
<dbReference type="GeneID" id="34607376"/>
<dbReference type="AlphaFoldDB" id="A0A1L9S4W6"/>
<protein>
    <submittedName>
        <fullName evidence="1">Uncharacterized protein</fullName>
    </submittedName>
</protein>
<evidence type="ECO:0000313" key="1">
    <source>
        <dbReference type="EMBL" id="OJJ42195.1"/>
    </source>
</evidence>
<reference evidence="2" key="1">
    <citation type="journal article" date="2017" name="Genome Biol.">
        <title>Comparative genomics reveals high biological diversity and specific adaptations in the industrially and medically important fungal genus Aspergillus.</title>
        <authorList>
            <person name="de Vries R.P."/>
            <person name="Riley R."/>
            <person name="Wiebenga A."/>
            <person name="Aguilar-Osorio G."/>
            <person name="Amillis S."/>
            <person name="Uchima C.A."/>
            <person name="Anderluh G."/>
            <person name="Asadollahi M."/>
            <person name="Askin M."/>
            <person name="Barry K."/>
            <person name="Battaglia E."/>
            <person name="Bayram O."/>
            <person name="Benocci T."/>
            <person name="Braus-Stromeyer S.A."/>
            <person name="Caldana C."/>
            <person name="Canovas D."/>
            <person name="Cerqueira G.C."/>
            <person name="Chen F."/>
            <person name="Chen W."/>
            <person name="Choi C."/>
            <person name="Clum A."/>
            <person name="Dos Santos R.A."/>
            <person name="Damasio A.R."/>
            <person name="Diallinas G."/>
            <person name="Emri T."/>
            <person name="Fekete E."/>
            <person name="Flipphi M."/>
            <person name="Freyberg S."/>
            <person name="Gallo A."/>
            <person name="Gournas C."/>
            <person name="Habgood R."/>
            <person name="Hainaut M."/>
            <person name="Harispe M.L."/>
            <person name="Henrissat B."/>
            <person name="Hilden K.S."/>
            <person name="Hope R."/>
            <person name="Hossain A."/>
            <person name="Karabika E."/>
            <person name="Karaffa L."/>
            <person name="Karanyi Z."/>
            <person name="Krasevec N."/>
            <person name="Kuo A."/>
            <person name="Kusch H."/>
            <person name="LaButti K."/>
            <person name="Lagendijk E.L."/>
            <person name="Lapidus A."/>
            <person name="Levasseur A."/>
            <person name="Lindquist E."/>
            <person name="Lipzen A."/>
            <person name="Logrieco A.F."/>
            <person name="MacCabe A."/>
            <person name="Maekelae M.R."/>
            <person name="Malavazi I."/>
            <person name="Melin P."/>
            <person name="Meyer V."/>
            <person name="Mielnichuk N."/>
            <person name="Miskei M."/>
            <person name="Molnar A.P."/>
            <person name="Mule G."/>
            <person name="Ngan C.Y."/>
            <person name="Orejas M."/>
            <person name="Orosz E."/>
            <person name="Ouedraogo J.P."/>
            <person name="Overkamp K.M."/>
            <person name="Park H.-S."/>
            <person name="Perrone G."/>
            <person name="Piumi F."/>
            <person name="Punt P.J."/>
            <person name="Ram A.F."/>
            <person name="Ramon A."/>
            <person name="Rauscher S."/>
            <person name="Record E."/>
            <person name="Riano-Pachon D.M."/>
            <person name="Robert V."/>
            <person name="Roehrig J."/>
            <person name="Ruller R."/>
            <person name="Salamov A."/>
            <person name="Salih N.S."/>
            <person name="Samson R.A."/>
            <person name="Sandor E."/>
            <person name="Sanguinetti M."/>
            <person name="Schuetze T."/>
            <person name="Sepcic K."/>
            <person name="Shelest E."/>
            <person name="Sherlock G."/>
            <person name="Sophianopoulou V."/>
            <person name="Squina F.M."/>
            <person name="Sun H."/>
            <person name="Susca A."/>
            <person name="Todd R.B."/>
            <person name="Tsang A."/>
            <person name="Unkles S.E."/>
            <person name="van de Wiele N."/>
            <person name="van Rossen-Uffink D."/>
            <person name="Oliveira J.V."/>
            <person name="Vesth T.C."/>
            <person name="Visser J."/>
            <person name="Yu J.-H."/>
            <person name="Zhou M."/>
            <person name="Andersen M.R."/>
            <person name="Archer D.B."/>
            <person name="Baker S.E."/>
            <person name="Benoit I."/>
            <person name="Brakhage A.A."/>
            <person name="Braus G.H."/>
            <person name="Fischer R."/>
            <person name="Frisvad J.C."/>
            <person name="Goldman G.H."/>
            <person name="Houbraken J."/>
            <person name="Oakley B."/>
            <person name="Pocsi I."/>
            <person name="Scazzocchio C."/>
            <person name="Seiboth B."/>
            <person name="vanKuyk P.A."/>
            <person name="Wortman J."/>
            <person name="Dyer P.S."/>
            <person name="Grigoriev I.V."/>
        </authorList>
    </citation>
    <scope>NUCLEOTIDE SEQUENCE [LARGE SCALE GENOMIC DNA]</scope>
    <source>
        <strain evidence="2">CBS 506.65</strain>
    </source>
</reference>
<dbReference type="OrthoDB" id="4407877at2759"/>
<dbReference type="RefSeq" id="XP_022576705.1">
    <property type="nucleotide sequence ID" value="XM_022720911.1"/>
</dbReference>
<gene>
    <name evidence="1" type="ORF">ASPZODRAFT_105615</name>
</gene>
<dbReference type="VEuPathDB" id="FungiDB:ASPZODRAFT_105615"/>
<proteinExistence type="predicted"/>
<sequence>MTEVIKTVDVSILDSPVSSANDLHSFNPKFGPVPVATETLGLFYRNAINETQAAHHKLPRFAILAFKFKSDDGAGRFDMDFGLHATDETTVEQRVTCFVNGINSISAQDKFEGLNLEIRVTFQIEADK</sequence>
<organism evidence="1 2">
    <name type="scientific">Penicilliopsis zonata CBS 506.65</name>
    <dbReference type="NCBI Taxonomy" id="1073090"/>
    <lineage>
        <taxon>Eukaryota</taxon>
        <taxon>Fungi</taxon>
        <taxon>Dikarya</taxon>
        <taxon>Ascomycota</taxon>
        <taxon>Pezizomycotina</taxon>
        <taxon>Eurotiomycetes</taxon>
        <taxon>Eurotiomycetidae</taxon>
        <taxon>Eurotiales</taxon>
        <taxon>Aspergillaceae</taxon>
        <taxon>Penicilliopsis</taxon>
    </lineage>
</organism>
<keyword evidence="2" id="KW-1185">Reference proteome</keyword>